<evidence type="ECO:0000313" key="8">
    <source>
        <dbReference type="EMBL" id="MDQ8208702.1"/>
    </source>
</evidence>
<dbReference type="PANTHER" id="PTHR33567">
    <property type="entry name" value="CHROMATE ION TRANSPORTER (EUROFUNG)"/>
    <property type="match status" value="1"/>
</dbReference>
<keyword evidence="5 7" id="KW-1133">Transmembrane helix</keyword>
<dbReference type="InterPro" id="IPR003370">
    <property type="entry name" value="Chromate_transpt"/>
</dbReference>
<feature type="transmembrane region" description="Helical" evidence="7">
    <location>
        <begin position="147"/>
        <end position="178"/>
    </location>
</feature>
<feature type="transmembrane region" description="Helical" evidence="7">
    <location>
        <begin position="16"/>
        <end position="35"/>
    </location>
</feature>
<dbReference type="InterPro" id="IPR014047">
    <property type="entry name" value="Chr_Tranpt_l_chain"/>
</dbReference>
<accession>A0ABU1B0G2</accession>
<feature type="transmembrane region" description="Helical" evidence="7">
    <location>
        <begin position="118"/>
        <end position="135"/>
    </location>
</feature>
<feature type="transmembrane region" description="Helical" evidence="7">
    <location>
        <begin position="198"/>
        <end position="217"/>
    </location>
</feature>
<keyword evidence="3" id="KW-1003">Cell membrane</keyword>
<evidence type="ECO:0000256" key="4">
    <source>
        <dbReference type="ARBA" id="ARBA00022692"/>
    </source>
</evidence>
<evidence type="ECO:0000256" key="7">
    <source>
        <dbReference type="SAM" id="Phobius"/>
    </source>
</evidence>
<dbReference type="PIRSF" id="PIRSF004810">
    <property type="entry name" value="ChrA"/>
    <property type="match status" value="1"/>
</dbReference>
<feature type="transmembrane region" description="Helical" evidence="7">
    <location>
        <begin position="229"/>
        <end position="248"/>
    </location>
</feature>
<comment type="subcellular location">
    <subcellularLocation>
        <location evidence="1">Cell membrane</location>
        <topology evidence="1">Multi-pass membrane protein</topology>
    </subcellularLocation>
</comment>
<dbReference type="PANTHER" id="PTHR33567:SF3">
    <property type="entry name" value="CHROMATE ION TRANSPORTER (EUROFUNG)"/>
    <property type="match status" value="1"/>
</dbReference>
<keyword evidence="9" id="KW-1185">Reference proteome</keyword>
<evidence type="ECO:0000256" key="3">
    <source>
        <dbReference type="ARBA" id="ARBA00022475"/>
    </source>
</evidence>
<protein>
    <submittedName>
        <fullName evidence="8">Chromate efflux transporter</fullName>
    </submittedName>
</protein>
<evidence type="ECO:0000313" key="9">
    <source>
        <dbReference type="Proteomes" id="UP001225316"/>
    </source>
</evidence>
<feature type="transmembrane region" description="Helical" evidence="7">
    <location>
        <begin position="294"/>
        <end position="320"/>
    </location>
</feature>
<dbReference type="NCBIfam" id="TIGR00937">
    <property type="entry name" value="2A51"/>
    <property type="match status" value="1"/>
</dbReference>
<feature type="transmembrane region" description="Helical" evidence="7">
    <location>
        <begin position="332"/>
        <end position="353"/>
    </location>
</feature>
<feature type="transmembrane region" description="Helical" evidence="7">
    <location>
        <begin position="373"/>
        <end position="394"/>
    </location>
</feature>
<dbReference type="Pfam" id="PF02417">
    <property type="entry name" value="Chromate_transp"/>
    <property type="match status" value="2"/>
</dbReference>
<evidence type="ECO:0000256" key="6">
    <source>
        <dbReference type="ARBA" id="ARBA00023136"/>
    </source>
</evidence>
<sequence>MTACCDRTGLFKIFFIYLRLGCLSFGGPIAHLSYFKDEFVTRRRWLDSASYAELLALCQFVPGPSSSQLGYAIGWYRAGLAGACAAWLGFTLPSALLMIGFAYGLFALGAFVEPLTHGLLIAAVAVVAHATLGLGKKLCPDFPRLTIAILAAAIVLSCPSHLSPVAAIIIGALIGQWLKPAIEPPHPSFLAGQASTRKTVILAALILYALLLLLSLVTTSSAPGAIYAFHYRTGALVFGGGHVVLPLLNDSIVAAGLVSEENFLAGYSAAQALPGPLFALSAFLGTVGSNSSPAAIGGILALVAIFLPGLLLLTGLLPFWGRIRSQQWTQSALYGANAAVVGLLLAALIHPVWTHGIGSWSDLAFASIAFLALYRYKCPAWAVVIGSGIAGFIFY</sequence>
<dbReference type="Proteomes" id="UP001225316">
    <property type="component" value="Unassembled WGS sequence"/>
</dbReference>
<comment type="similarity">
    <text evidence="2">Belongs to the chromate ion transporter (CHR) (TC 2.A.51) family.</text>
</comment>
<name>A0ABU1B0G2_9BACT</name>
<evidence type="ECO:0000256" key="5">
    <source>
        <dbReference type="ARBA" id="ARBA00022989"/>
    </source>
</evidence>
<dbReference type="EMBL" id="JARXHW010000038">
    <property type="protein sequence ID" value="MDQ8208702.1"/>
    <property type="molecule type" value="Genomic_DNA"/>
</dbReference>
<gene>
    <name evidence="8" type="primary">chrA</name>
    <name evidence="8" type="ORF">QEH52_14340</name>
</gene>
<evidence type="ECO:0000256" key="2">
    <source>
        <dbReference type="ARBA" id="ARBA00005262"/>
    </source>
</evidence>
<evidence type="ECO:0000256" key="1">
    <source>
        <dbReference type="ARBA" id="ARBA00004651"/>
    </source>
</evidence>
<keyword evidence="6 7" id="KW-0472">Membrane</keyword>
<feature type="transmembrane region" description="Helical" evidence="7">
    <location>
        <begin position="85"/>
        <end position="112"/>
    </location>
</feature>
<dbReference type="RefSeq" id="WP_308951350.1">
    <property type="nucleotide sequence ID" value="NZ_JARXHW010000038.1"/>
</dbReference>
<proteinExistence type="inferred from homology"/>
<comment type="caution">
    <text evidence="8">The sequence shown here is derived from an EMBL/GenBank/DDBJ whole genome shotgun (WGS) entry which is preliminary data.</text>
</comment>
<keyword evidence="4 7" id="KW-0812">Transmembrane</keyword>
<reference evidence="8 9" key="1">
    <citation type="submission" date="2023-04" db="EMBL/GenBank/DDBJ databases">
        <title>A novel bacteria isolated from coastal sediment.</title>
        <authorList>
            <person name="Liu X.-J."/>
            <person name="Du Z.-J."/>
        </authorList>
    </citation>
    <scope>NUCLEOTIDE SEQUENCE [LARGE SCALE GENOMIC DNA]</scope>
    <source>
        <strain evidence="8 9">SDUM461003</strain>
    </source>
</reference>
<organism evidence="8 9">
    <name type="scientific">Thalassobacterium maritimum</name>
    <dbReference type="NCBI Taxonomy" id="3041265"/>
    <lineage>
        <taxon>Bacteria</taxon>
        <taxon>Pseudomonadati</taxon>
        <taxon>Verrucomicrobiota</taxon>
        <taxon>Opitutia</taxon>
        <taxon>Puniceicoccales</taxon>
        <taxon>Coraliomargaritaceae</taxon>
        <taxon>Thalassobacterium</taxon>
    </lineage>
</organism>